<dbReference type="OrthoDB" id="337830at2"/>
<dbReference type="GO" id="GO:0050361">
    <property type="term" value="F:tryptophan 2-monooxygenase activity"/>
    <property type="evidence" value="ECO:0007669"/>
    <property type="project" value="UniProtKB-EC"/>
</dbReference>
<evidence type="ECO:0000259" key="8">
    <source>
        <dbReference type="Pfam" id="PF01593"/>
    </source>
</evidence>
<dbReference type="InterPro" id="IPR002937">
    <property type="entry name" value="Amino_oxidase"/>
</dbReference>
<keyword evidence="7" id="KW-0732">Signal</keyword>
<keyword evidence="10" id="KW-1185">Reference proteome</keyword>
<dbReference type="Gene3D" id="3.50.50.60">
    <property type="entry name" value="FAD/NAD(P)-binding domain"/>
    <property type="match status" value="1"/>
</dbReference>
<proteinExistence type="inferred from homology"/>
<evidence type="ECO:0000256" key="3">
    <source>
        <dbReference type="ARBA" id="ARBA00012535"/>
    </source>
</evidence>
<feature type="signal peptide" evidence="7">
    <location>
        <begin position="1"/>
        <end position="26"/>
    </location>
</feature>
<dbReference type="GO" id="GO:0009851">
    <property type="term" value="P:auxin biosynthetic process"/>
    <property type="evidence" value="ECO:0007669"/>
    <property type="project" value="UniProtKB-KW"/>
</dbReference>
<comment type="caution">
    <text evidence="9">The sequence shown here is derived from an EMBL/GenBank/DDBJ whole genome shotgun (WGS) entry which is preliminary data.</text>
</comment>
<dbReference type="GO" id="GO:0001716">
    <property type="term" value="F:L-amino-acid oxidase activity"/>
    <property type="evidence" value="ECO:0007669"/>
    <property type="project" value="TreeGrafter"/>
</dbReference>
<dbReference type="EC" id="1.13.12.3" evidence="3"/>
<feature type="domain" description="Amine oxidase" evidence="8">
    <location>
        <begin position="59"/>
        <end position="514"/>
    </location>
</feature>
<dbReference type="Pfam" id="PF01593">
    <property type="entry name" value="Amino_oxidase"/>
    <property type="match status" value="1"/>
</dbReference>
<dbReference type="SUPFAM" id="SSF51905">
    <property type="entry name" value="FAD/NAD(P)-binding domain"/>
    <property type="match status" value="1"/>
</dbReference>
<dbReference type="SUPFAM" id="SSF54373">
    <property type="entry name" value="FAD-linked reductases, C-terminal domain"/>
    <property type="match status" value="1"/>
</dbReference>
<comment type="similarity">
    <text evidence="2">Belongs to the tryptophan 2-monooxygenase family.</text>
</comment>
<dbReference type="AlphaFoldDB" id="A0A2T5G011"/>
<sequence>MSITRRAFLHRVARAGGAAAMFSAMQALGLAPAAEASTLPDLPADFGKGRKVVVVGGGIAGLVTAYELRKAGFAPIVLEAAKRPGGRNWSARNGTRVEFTDGIVQDCSWDEGHYMNMGPARIPSIHRNLLGYCEELGVALEVEINTSRSTFMQADVLNGGKPVEQRRVIHDTRGYIAELLSKAIDRHTLDDVLTAQDRERLRAFLKGFGDLSEGNIYTGTERGGFAVARGAGPVQEKYHKPLSLSELLAADLSKGEFYEEHIDWQATMFQPVGGMDRIPYAFAKSLGEIVKYGAPVTEIRNTSKGVRVSYGENGATRTIDADFCVCAMPASILKDVKSNFAPATKAAATAIPMTSLYKVGWQAPRFWEKESNIYGGISFLKQPVDLVWYPSDRLFSKSGIVIAGFNLEYLPNGQPTEFGALASTEARIAASRMAVEKLHPGHGKDLTKPIYISWARVPYIQGATAMTTLPEMLGYYTQLNKADGQVWFAGDWLSRIVGWQEGAILSAHRAVAGIAERVRAEGLKAA</sequence>
<evidence type="ECO:0000313" key="10">
    <source>
        <dbReference type="Proteomes" id="UP000244162"/>
    </source>
</evidence>
<evidence type="ECO:0000256" key="6">
    <source>
        <dbReference type="ARBA" id="ARBA00047321"/>
    </source>
</evidence>
<accession>A0A2T5G011</accession>
<dbReference type="Gene3D" id="3.90.660.10">
    <property type="match status" value="1"/>
</dbReference>
<dbReference type="Gene3D" id="1.20.1440.240">
    <property type="match status" value="1"/>
</dbReference>
<name>A0A2T5G011_9SPHN</name>
<dbReference type="InterPro" id="IPR006311">
    <property type="entry name" value="TAT_signal"/>
</dbReference>
<dbReference type="InterPro" id="IPR050281">
    <property type="entry name" value="Flavin_monoamine_oxidase"/>
</dbReference>
<dbReference type="GO" id="GO:0009063">
    <property type="term" value="P:amino acid catabolic process"/>
    <property type="evidence" value="ECO:0007669"/>
    <property type="project" value="TreeGrafter"/>
</dbReference>
<evidence type="ECO:0000256" key="1">
    <source>
        <dbReference type="ARBA" id="ARBA00004814"/>
    </source>
</evidence>
<gene>
    <name evidence="9" type="ORF">CLG96_07000</name>
</gene>
<dbReference type="Proteomes" id="UP000244162">
    <property type="component" value="Unassembled WGS sequence"/>
</dbReference>
<feature type="chain" id="PRO_5015582521" description="Tryptophan 2-monooxygenase" evidence="7">
    <location>
        <begin position="27"/>
        <end position="526"/>
    </location>
</feature>
<evidence type="ECO:0000256" key="7">
    <source>
        <dbReference type="SAM" id="SignalP"/>
    </source>
</evidence>
<evidence type="ECO:0000313" key="9">
    <source>
        <dbReference type="EMBL" id="PTQ12278.1"/>
    </source>
</evidence>
<comment type="catalytic activity">
    <reaction evidence="6">
        <text>L-tryptophan + O2 = indole-3-acetamide + CO2 + H2O</text>
        <dbReference type="Rhea" id="RHEA:16165"/>
        <dbReference type="ChEBI" id="CHEBI:15377"/>
        <dbReference type="ChEBI" id="CHEBI:15379"/>
        <dbReference type="ChEBI" id="CHEBI:16031"/>
        <dbReference type="ChEBI" id="CHEBI:16526"/>
        <dbReference type="ChEBI" id="CHEBI:57912"/>
        <dbReference type="EC" id="1.13.12.3"/>
    </reaction>
</comment>
<dbReference type="PANTHER" id="PTHR10742">
    <property type="entry name" value="FLAVIN MONOAMINE OXIDASE"/>
    <property type="match status" value="1"/>
</dbReference>
<reference evidence="9 10" key="1">
    <citation type="submission" date="2017-09" db="EMBL/GenBank/DDBJ databases">
        <title>Sphingomonas panjinensis sp.nov., isolated from oil-contaminated soil.</title>
        <authorList>
            <person name="Wang L."/>
            <person name="Chen L."/>
        </authorList>
    </citation>
    <scope>NUCLEOTIDE SEQUENCE [LARGE SCALE GENOMIC DNA]</scope>
    <source>
        <strain evidence="9 10">FW-11</strain>
    </source>
</reference>
<evidence type="ECO:0000256" key="2">
    <source>
        <dbReference type="ARBA" id="ARBA00005833"/>
    </source>
</evidence>
<dbReference type="InterPro" id="IPR036188">
    <property type="entry name" value="FAD/NAD-bd_sf"/>
</dbReference>
<dbReference type="RefSeq" id="WP_107967143.1">
    <property type="nucleotide sequence ID" value="NZ_NWBU01000005.1"/>
</dbReference>
<dbReference type="PROSITE" id="PS51318">
    <property type="entry name" value="TAT"/>
    <property type="match status" value="1"/>
</dbReference>
<evidence type="ECO:0000256" key="4">
    <source>
        <dbReference type="ARBA" id="ARBA00017871"/>
    </source>
</evidence>
<dbReference type="EMBL" id="NWBU01000005">
    <property type="protein sequence ID" value="PTQ12278.1"/>
    <property type="molecule type" value="Genomic_DNA"/>
</dbReference>
<evidence type="ECO:0000256" key="5">
    <source>
        <dbReference type="ARBA" id="ARBA00023070"/>
    </source>
</evidence>
<comment type="pathway">
    <text evidence="1">Plant hormone metabolism; auxin biosynthesis.</text>
</comment>
<dbReference type="PANTHER" id="PTHR10742:SF342">
    <property type="entry name" value="AMINE OXIDASE"/>
    <property type="match status" value="1"/>
</dbReference>
<organism evidence="9 10">
    <name type="scientific">Sphingomonas oleivorans</name>
    <dbReference type="NCBI Taxonomy" id="1735121"/>
    <lineage>
        <taxon>Bacteria</taxon>
        <taxon>Pseudomonadati</taxon>
        <taxon>Pseudomonadota</taxon>
        <taxon>Alphaproteobacteria</taxon>
        <taxon>Sphingomonadales</taxon>
        <taxon>Sphingomonadaceae</taxon>
        <taxon>Sphingomonas</taxon>
    </lineage>
</organism>
<keyword evidence="5" id="KW-0073">Auxin biosynthesis</keyword>
<protein>
    <recommendedName>
        <fullName evidence="4">Tryptophan 2-monooxygenase</fullName>
        <ecNumber evidence="3">1.13.12.3</ecNumber>
    </recommendedName>
</protein>